<dbReference type="GO" id="GO:0031012">
    <property type="term" value="C:extracellular matrix"/>
    <property type="evidence" value="ECO:0007669"/>
    <property type="project" value="TreeGrafter"/>
</dbReference>
<dbReference type="GO" id="GO:0003964">
    <property type="term" value="F:RNA-directed DNA polymerase activity"/>
    <property type="evidence" value="ECO:0007669"/>
    <property type="project" value="UniProtKB-KW"/>
</dbReference>
<organism evidence="1 2">
    <name type="scientific">Limosa lapponica baueri</name>
    <dbReference type="NCBI Taxonomy" id="1758121"/>
    <lineage>
        <taxon>Eukaryota</taxon>
        <taxon>Metazoa</taxon>
        <taxon>Chordata</taxon>
        <taxon>Craniata</taxon>
        <taxon>Vertebrata</taxon>
        <taxon>Euteleostomi</taxon>
        <taxon>Archelosauria</taxon>
        <taxon>Archosauria</taxon>
        <taxon>Dinosauria</taxon>
        <taxon>Saurischia</taxon>
        <taxon>Theropoda</taxon>
        <taxon>Coelurosauria</taxon>
        <taxon>Aves</taxon>
        <taxon>Neognathae</taxon>
        <taxon>Neoaves</taxon>
        <taxon>Charadriiformes</taxon>
        <taxon>Scolopacidae</taxon>
        <taxon>Limosa</taxon>
    </lineage>
</organism>
<evidence type="ECO:0000313" key="2">
    <source>
        <dbReference type="Proteomes" id="UP000233556"/>
    </source>
</evidence>
<dbReference type="PANTHER" id="PTHR33395">
    <property type="entry name" value="TRANSCRIPTASE, PUTATIVE-RELATED-RELATED"/>
    <property type="match status" value="1"/>
</dbReference>
<keyword evidence="1" id="KW-0548">Nucleotidyltransferase</keyword>
<keyword evidence="1" id="KW-0808">Transferase</keyword>
<sequence length="173" mass="20007">MVRDLLQHIDTHESTGPNGVHLRILRKLAEVLTKPLSIVYQQSWLIGQVPDGWTLVNVTPIHKKGWKEDPRNYRPVSLTLVPGKVMEQIILSAIIWHVQDNQVIRPSQHGSMKGQSCLTNLISFYDKATHFLDRERLWMLFTWTLLKPSTPCPTAFSWRNWLPMAWMGVRFAG</sequence>
<dbReference type="GO" id="GO:0007508">
    <property type="term" value="P:larval heart development"/>
    <property type="evidence" value="ECO:0007669"/>
    <property type="project" value="TreeGrafter"/>
</dbReference>
<accession>A0A2I0TLR6</accession>
<reference evidence="2" key="2">
    <citation type="submission" date="2017-12" db="EMBL/GenBank/DDBJ databases">
        <title>Genome sequence of the Bar-tailed Godwit (Limosa lapponica baueri).</title>
        <authorList>
            <person name="Lima N.C.B."/>
            <person name="Parody-Merino A.M."/>
            <person name="Battley P.F."/>
            <person name="Fidler A.E."/>
            <person name="Prosdocimi F."/>
        </authorList>
    </citation>
    <scope>NUCLEOTIDE SEQUENCE [LARGE SCALE GENOMIC DNA]</scope>
</reference>
<dbReference type="GO" id="GO:0061343">
    <property type="term" value="P:cell adhesion involved in heart morphogenesis"/>
    <property type="evidence" value="ECO:0007669"/>
    <property type="project" value="TreeGrafter"/>
</dbReference>
<reference evidence="2" key="1">
    <citation type="submission" date="2017-11" db="EMBL/GenBank/DDBJ databases">
        <authorList>
            <person name="Lima N.C."/>
            <person name="Parody-Merino A.M."/>
            <person name="Battley P.F."/>
            <person name="Fidler A.E."/>
            <person name="Prosdocimi F."/>
        </authorList>
    </citation>
    <scope>NUCLEOTIDE SEQUENCE [LARGE SCALE GENOMIC DNA]</scope>
</reference>
<dbReference type="Proteomes" id="UP000233556">
    <property type="component" value="Unassembled WGS sequence"/>
</dbReference>
<gene>
    <name evidence="1" type="ORF">llap_14934</name>
</gene>
<dbReference type="PANTHER" id="PTHR33395:SF22">
    <property type="entry name" value="REVERSE TRANSCRIPTASE DOMAIN-CONTAINING PROTEIN"/>
    <property type="match status" value="1"/>
</dbReference>
<name>A0A2I0TLR6_LIMLA</name>
<proteinExistence type="predicted"/>
<dbReference type="OrthoDB" id="416454at2759"/>
<evidence type="ECO:0000313" key="1">
    <source>
        <dbReference type="EMBL" id="PKU34760.1"/>
    </source>
</evidence>
<dbReference type="EMBL" id="KZ508825">
    <property type="protein sequence ID" value="PKU34760.1"/>
    <property type="molecule type" value="Genomic_DNA"/>
</dbReference>
<keyword evidence="1" id="KW-0695">RNA-directed DNA polymerase</keyword>
<dbReference type="AlphaFoldDB" id="A0A2I0TLR6"/>
<protein>
    <submittedName>
        <fullName evidence="1">Rna-directed dna polymerase from mobile element jockey-like</fullName>
    </submittedName>
</protein>
<keyword evidence="2" id="KW-1185">Reference proteome</keyword>